<evidence type="ECO:0000256" key="1">
    <source>
        <dbReference type="SAM" id="MobiDB-lite"/>
    </source>
</evidence>
<feature type="region of interest" description="Disordered" evidence="1">
    <location>
        <begin position="71"/>
        <end position="113"/>
    </location>
</feature>
<dbReference type="Proteomes" id="UP000828251">
    <property type="component" value="Unassembled WGS sequence"/>
</dbReference>
<proteinExistence type="predicted"/>
<evidence type="ECO:0000313" key="3">
    <source>
        <dbReference type="Proteomes" id="UP000828251"/>
    </source>
</evidence>
<dbReference type="AlphaFoldDB" id="A0A9D3U908"/>
<evidence type="ECO:0000313" key="2">
    <source>
        <dbReference type="EMBL" id="KAH1032139.1"/>
    </source>
</evidence>
<sequence length="113" mass="13245">MEALHKLDLCGKTDENWKDYHKEYINIWDRRMEFLPIREPFFSSNIATCLKYIPQFRVIGKPYLLLVEEARTTPHSSIEEGDRGEDEAKGRDEDENDGGDEDECEGQCEDEED</sequence>
<accession>A0A9D3U908</accession>
<dbReference type="EMBL" id="JAIQCV010000013">
    <property type="protein sequence ID" value="KAH1032139.1"/>
    <property type="molecule type" value="Genomic_DNA"/>
</dbReference>
<protein>
    <submittedName>
        <fullName evidence="2">Uncharacterized protein</fullName>
    </submittedName>
</protein>
<comment type="caution">
    <text evidence="2">The sequence shown here is derived from an EMBL/GenBank/DDBJ whole genome shotgun (WGS) entry which is preliminary data.</text>
</comment>
<dbReference type="OrthoDB" id="998310at2759"/>
<reference evidence="2 3" key="1">
    <citation type="journal article" date="2021" name="Plant Biotechnol. J.">
        <title>Multi-omics assisted identification of the key and species-specific regulatory components of drought-tolerant mechanisms in Gossypium stocksii.</title>
        <authorList>
            <person name="Yu D."/>
            <person name="Ke L."/>
            <person name="Zhang D."/>
            <person name="Wu Y."/>
            <person name="Sun Y."/>
            <person name="Mei J."/>
            <person name="Sun J."/>
            <person name="Sun Y."/>
        </authorList>
    </citation>
    <scope>NUCLEOTIDE SEQUENCE [LARGE SCALE GENOMIC DNA]</scope>
    <source>
        <strain evidence="3">cv. E1</strain>
        <tissue evidence="2">Leaf</tissue>
    </source>
</reference>
<name>A0A9D3U908_9ROSI</name>
<keyword evidence="3" id="KW-1185">Reference proteome</keyword>
<organism evidence="2 3">
    <name type="scientific">Gossypium stocksii</name>
    <dbReference type="NCBI Taxonomy" id="47602"/>
    <lineage>
        <taxon>Eukaryota</taxon>
        <taxon>Viridiplantae</taxon>
        <taxon>Streptophyta</taxon>
        <taxon>Embryophyta</taxon>
        <taxon>Tracheophyta</taxon>
        <taxon>Spermatophyta</taxon>
        <taxon>Magnoliopsida</taxon>
        <taxon>eudicotyledons</taxon>
        <taxon>Gunneridae</taxon>
        <taxon>Pentapetalae</taxon>
        <taxon>rosids</taxon>
        <taxon>malvids</taxon>
        <taxon>Malvales</taxon>
        <taxon>Malvaceae</taxon>
        <taxon>Malvoideae</taxon>
        <taxon>Gossypium</taxon>
    </lineage>
</organism>
<feature type="compositionally biased region" description="Acidic residues" evidence="1">
    <location>
        <begin position="93"/>
        <end position="113"/>
    </location>
</feature>
<gene>
    <name evidence="2" type="ORF">J1N35_044313</name>
</gene>
<feature type="compositionally biased region" description="Basic and acidic residues" evidence="1">
    <location>
        <begin position="71"/>
        <end position="92"/>
    </location>
</feature>